<dbReference type="Pfam" id="PF02653">
    <property type="entry name" value="BPD_transp_2"/>
    <property type="match status" value="2"/>
</dbReference>
<dbReference type="InterPro" id="IPR052157">
    <property type="entry name" value="BCAA_transport_permease"/>
</dbReference>
<protein>
    <submittedName>
        <fullName evidence="11">ABC transporter permease</fullName>
    </submittedName>
</protein>
<evidence type="ECO:0000256" key="2">
    <source>
        <dbReference type="ARBA" id="ARBA00022448"/>
    </source>
</evidence>
<dbReference type="PANTHER" id="PTHR11795">
    <property type="entry name" value="BRANCHED-CHAIN AMINO ACID TRANSPORT SYSTEM PERMEASE PROTEIN LIVH"/>
    <property type="match status" value="1"/>
</dbReference>
<evidence type="ECO:0000256" key="8">
    <source>
        <dbReference type="ARBA" id="ARBA00037998"/>
    </source>
</evidence>
<keyword evidence="6 10" id="KW-1133">Transmembrane helix</keyword>
<reference evidence="11 12" key="1">
    <citation type="submission" date="2022-04" db="EMBL/GenBank/DDBJ databases">
        <title>Genome diversity in the genus Frankia.</title>
        <authorList>
            <person name="Carlos-Shanley C."/>
            <person name="Hahn D."/>
        </authorList>
    </citation>
    <scope>NUCLEOTIDE SEQUENCE [LARGE SCALE GENOMIC DNA]</scope>
    <source>
        <strain evidence="11 12">Ag45/Mut15</strain>
    </source>
</reference>
<evidence type="ECO:0000256" key="9">
    <source>
        <dbReference type="SAM" id="MobiDB-lite"/>
    </source>
</evidence>
<dbReference type="CDD" id="cd06582">
    <property type="entry name" value="TM_PBP1_LivH_like"/>
    <property type="match status" value="1"/>
</dbReference>
<evidence type="ECO:0000256" key="1">
    <source>
        <dbReference type="ARBA" id="ARBA00004651"/>
    </source>
</evidence>
<evidence type="ECO:0000256" key="4">
    <source>
        <dbReference type="ARBA" id="ARBA00022692"/>
    </source>
</evidence>
<feature type="transmembrane region" description="Helical" evidence="10">
    <location>
        <begin position="598"/>
        <end position="619"/>
    </location>
</feature>
<feature type="region of interest" description="Disordered" evidence="9">
    <location>
        <begin position="741"/>
        <end position="781"/>
    </location>
</feature>
<keyword evidence="5" id="KW-0029">Amino-acid transport</keyword>
<keyword evidence="7 10" id="KW-0472">Membrane</keyword>
<feature type="transmembrane region" description="Helical" evidence="10">
    <location>
        <begin position="33"/>
        <end position="50"/>
    </location>
</feature>
<dbReference type="CDD" id="cd06581">
    <property type="entry name" value="TM_PBP1_LivM_like"/>
    <property type="match status" value="1"/>
</dbReference>
<dbReference type="PANTHER" id="PTHR11795:SF445">
    <property type="entry name" value="AMINO ACID ABC TRANSPORTER PERMEASE PROTEIN"/>
    <property type="match status" value="1"/>
</dbReference>
<keyword evidence="3" id="KW-1003">Cell membrane</keyword>
<feature type="transmembrane region" description="Helical" evidence="10">
    <location>
        <begin position="99"/>
        <end position="119"/>
    </location>
</feature>
<feature type="compositionally biased region" description="Gly residues" evidence="9">
    <location>
        <begin position="763"/>
        <end position="781"/>
    </location>
</feature>
<comment type="caution">
    <text evidence="11">The sequence shown here is derived from an EMBL/GenBank/DDBJ whole genome shotgun (WGS) entry which is preliminary data.</text>
</comment>
<keyword evidence="2" id="KW-0813">Transport</keyword>
<feature type="compositionally biased region" description="Low complexity" evidence="9">
    <location>
        <begin position="741"/>
        <end position="762"/>
    </location>
</feature>
<feature type="transmembrane region" description="Helical" evidence="10">
    <location>
        <begin position="270"/>
        <end position="290"/>
    </location>
</feature>
<accession>A0ABT0K454</accession>
<feature type="transmembrane region" description="Helical" evidence="10">
    <location>
        <begin position="526"/>
        <end position="548"/>
    </location>
</feature>
<proteinExistence type="inferred from homology"/>
<dbReference type="RefSeq" id="WP_248826675.1">
    <property type="nucleotide sequence ID" value="NZ_JALKFT010000038.1"/>
</dbReference>
<name>A0ABT0K454_9ACTN</name>
<feature type="transmembrane region" description="Helical" evidence="10">
    <location>
        <begin position="6"/>
        <end position="26"/>
    </location>
</feature>
<feature type="transmembrane region" description="Helical" evidence="10">
    <location>
        <begin position="56"/>
        <end position="79"/>
    </location>
</feature>
<evidence type="ECO:0000256" key="3">
    <source>
        <dbReference type="ARBA" id="ARBA00022475"/>
    </source>
</evidence>
<evidence type="ECO:0000313" key="11">
    <source>
        <dbReference type="EMBL" id="MCK9878581.1"/>
    </source>
</evidence>
<dbReference type="Proteomes" id="UP001201873">
    <property type="component" value="Unassembled WGS sequence"/>
</dbReference>
<organism evidence="11 12">
    <name type="scientific">Frankia umida</name>
    <dbReference type="NCBI Taxonomy" id="573489"/>
    <lineage>
        <taxon>Bacteria</taxon>
        <taxon>Bacillati</taxon>
        <taxon>Actinomycetota</taxon>
        <taxon>Actinomycetes</taxon>
        <taxon>Frankiales</taxon>
        <taxon>Frankiaceae</taxon>
        <taxon>Frankia</taxon>
    </lineage>
</organism>
<keyword evidence="12" id="KW-1185">Reference proteome</keyword>
<feature type="transmembrane region" description="Helical" evidence="10">
    <location>
        <begin position="432"/>
        <end position="451"/>
    </location>
</feature>
<evidence type="ECO:0000313" key="12">
    <source>
        <dbReference type="Proteomes" id="UP001201873"/>
    </source>
</evidence>
<keyword evidence="4 10" id="KW-0812">Transmembrane</keyword>
<feature type="transmembrane region" description="Helical" evidence="10">
    <location>
        <begin position="374"/>
        <end position="393"/>
    </location>
</feature>
<dbReference type="EMBL" id="JALKFT010000038">
    <property type="protein sequence ID" value="MCK9878581.1"/>
    <property type="molecule type" value="Genomic_DNA"/>
</dbReference>
<comment type="similarity">
    <text evidence="8">Belongs to the binding-protein-dependent transport system permease family. LivHM subfamily.</text>
</comment>
<dbReference type="InterPro" id="IPR001851">
    <property type="entry name" value="ABC_transp_permease"/>
</dbReference>
<evidence type="ECO:0000256" key="6">
    <source>
        <dbReference type="ARBA" id="ARBA00022989"/>
    </source>
</evidence>
<feature type="transmembrane region" description="Helical" evidence="10">
    <location>
        <begin position="224"/>
        <end position="250"/>
    </location>
</feature>
<sequence>MTSIDLGLAGISLGAIAALSGIGLLVTYRTNGVLNLAQGGIATLVAYVFREMVVEWGLPIWLAAVLALGVLSPGIGLLLERLVFRPLARRRASAAESLVASLGVLVLILGITAGLWGLGSRSDAPSIFPADSVRLFGQTRIGVDALAELAMVVVFAIVLGLISARTSFGRQIRAVVDDRQLAELSGVPADRVAAAGWAAGTTLAGLTGVLLAPRFQLNPYGLTLLVLETFAVVVAARLSSMPVAVLTALGISILQSELRQFTLDGDAGQILTVLQSNLFIVALLILLLAVPKLRELGGGDSGATASFSSRGAPPSGRVGEARYRRDYLGKLGGFALLLAPLTFAPSDLRSAFQVPALALIFLSMVIVTGYSGQISLGVAGFAGLGALLSLKLANGELFGLPALPGIWAMLVGALLVAPVGLITGYPAIRRRGLTLALTTFAVGAVVSRFVFEQPTFASGLYIDPLTVFGHALSDKAFYILELLSLGLGLLVVRNLHHGRLGRALLAVRDHSSGAAAVGVDVRNLKLLAFTVSSVVAGLGGALLVHSSYSFAADDFAPLQSLLWFTAVVVFGADSAIGAIVAAAFIVTIDVLAPAGSSTLAIGILALALGWMPGGLASAVRGVLRLLAQYLADSFVDPNQRAPRPVPVRISAVGHLPATAGIVGNTGLPGIGATLGAARSGHVTRWPLSEGALGPLAGAPAPTPFGAALVAAVARYAAQADQATRVSGSTNGSGSGGALVGSAAATGSAPAASTAARPSTASGTGTGAGSGAGSGAGTGVRR</sequence>
<evidence type="ECO:0000256" key="5">
    <source>
        <dbReference type="ARBA" id="ARBA00022970"/>
    </source>
</evidence>
<feature type="transmembrane region" description="Helical" evidence="10">
    <location>
        <begin position="405"/>
        <end position="425"/>
    </location>
</feature>
<evidence type="ECO:0000256" key="10">
    <source>
        <dbReference type="SAM" id="Phobius"/>
    </source>
</evidence>
<feature type="transmembrane region" description="Helical" evidence="10">
    <location>
        <begin position="560"/>
        <end position="586"/>
    </location>
</feature>
<feature type="transmembrane region" description="Helical" evidence="10">
    <location>
        <begin position="476"/>
        <end position="495"/>
    </location>
</feature>
<comment type="subcellular location">
    <subcellularLocation>
        <location evidence="1">Cell membrane</location>
        <topology evidence="1">Multi-pass membrane protein</topology>
    </subcellularLocation>
</comment>
<feature type="transmembrane region" description="Helical" evidence="10">
    <location>
        <begin position="350"/>
        <end position="367"/>
    </location>
</feature>
<gene>
    <name evidence="11" type="ORF">MXD59_22925</name>
</gene>
<dbReference type="InterPro" id="IPR043428">
    <property type="entry name" value="LivM-like"/>
</dbReference>
<feature type="transmembrane region" description="Helical" evidence="10">
    <location>
        <begin position="145"/>
        <end position="164"/>
    </location>
</feature>
<evidence type="ECO:0000256" key="7">
    <source>
        <dbReference type="ARBA" id="ARBA00023136"/>
    </source>
</evidence>